<feature type="region of interest" description="Disordered" evidence="1">
    <location>
        <begin position="262"/>
        <end position="334"/>
    </location>
</feature>
<feature type="domain" description="No apical meristem-associated C-terminal" evidence="2">
    <location>
        <begin position="243"/>
        <end position="350"/>
    </location>
</feature>
<proteinExistence type="predicted"/>
<feature type="compositionally biased region" description="Acidic residues" evidence="1">
    <location>
        <begin position="298"/>
        <end position="309"/>
    </location>
</feature>
<dbReference type="EC" id="2.5.1.18" evidence="3"/>
<reference evidence="4" key="2">
    <citation type="submission" date="2017-02" db="EMBL/GenBank/DDBJ databases">
        <title>Sunflower complete genome.</title>
        <authorList>
            <person name="Langlade N."/>
            <person name="Munos S."/>
        </authorList>
    </citation>
    <scope>NUCLEOTIDE SEQUENCE [LARGE SCALE GENOMIC DNA]</scope>
    <source>
        <tissue evidence="4">Leaves</tissue>
    </source>
</reference>
<feature type="region of interest" description="Disordered" evidence="1">
    <location>
        <begin position="1"/>
        <end position="44"/>
    </location>
</feature>
<dbReference type="InParanoid" id="A0A251RUV7"/>
<evidence type="ECO:0000256" key="1">
    <source>
        <dbReference type="SAM" id="MobiDB-lite"/>
    </source>
</evidence>
<gene>
    <name evidence="4" type="ORF">HannXRQ_Chr17g0568221</name>
    <name evidence="3" type="ORF">HanXRQr2_Chr01g0015851</name>
</gene>
<evidence type="ECO:0000259" key="2">
    <source>
        <dbReference type="Pfam" id="PF14303"/>
    </source>
</evidence>
<dbReference type="GO" id="GO:0004364">
    <property type="term" value="F:glutathione transferase activity"/>
    <property type="evidence" value="ECO:0007669"/>
    <property type="project" value="UniProtKB-EC"/>
</dbReference>
<dbReference type="PANTHER" id="PTHR45023:SF14">
    <property type="entry name" value="GLUTATHIONE TRANSFERASE"/>
    <property type="match status" value="1"/>
</dbReference>
<sequence>MHPFNRGFIPPRSSADPNQSGNPTRPVAPVPTRPNPFGSGFLDYNQQSPGFMNLLNQPLSWDPNLYGWNPNQNTDGMGSSQAFGSAQAFGSPLHEPDVVPETQPEVPDTQPETQKGKGKAKRAHKKKVETNTRAKKNVITWEPEEEYALTRAFIDVSEDPVISNNQSKTVFWNRIRELFFDLMGRGEEYCLPDSIPGKWTDINRKCTNFQTVYQRLFSGWKSGSSDEDITQQALVVYTEANGHFPYMRCWQILRHSPKWAIVSTPSGRSGNTRPSKRSKTNESGEPETPTSDARNTDLNEDIPDDEPVEELPRPPGRKSRAKKPESSSMSMGTDMSNAFSEINKRLQDIHELGNKRLEENREVTEIMRDRQWAHDFEFYSKPHDHLTGKALKMALAQKERIEKKYNL</sequence>
<evidence type="ECO:0000313" key="4">
    <source>
        <dbReference type="EMBL" id="OTF88001.1"/>
    </source>
</evidence>
<protein>
    <submittedName>
        <fullName evidence="3">Glutathione transferase</fullName>
        <ecNumber evidence="3">2.5.1.18</ecNumber>
    </submittedName>
    <submittedName>
        <fullName evidence="4">Putative no apical meristem-associated, C-terminal domain-containing protein</fullName>
    </submittedName>
</protein>
<reference evidence="3 5" key="1">
    <citation type="journal article" date="2017" name="Nature">
        <title>The sunflower genome provides insights into oil metabolism, flowering and Asterid evolution.</title>
        <authorList>
            <person name="Badouin H."/>
            <person name="Gouzy J."/>
            <person name="Grassa C.J."/>
            <person name="Murat F."/>
            <person name="Staton S.E."/>
            <person name="Cottret L."/>
            <person name="Lelandais-Briere C."/>
            <person name="Owens G.L."/>
            <person name="Carrere S."/>
            <person name="Mayjonade B."/>
            <person name="Legrand L."/>
            <person name="Gill N."/>
            <person name="Kane N.C."/>
            <person name="Bowers J.E."/>
            <person name="Hubner S."/>
            <person name="Bellec A."/>
            <person name="Berard A."/>
            <person name="Berges H."/>
            <person name="Blanchet N."/>
            <person name="Boniface M.C."/>
            <person name="Brunel D."/>
            <person name="Catrice O."/>
            <person name="Chaidir N."/>
            <person name="Claudel C."/>
            <person name="Donnadieu C."/>
            <person name="Faraut T."/>
            <person name="Fievet G."/>
            <person name="Helmstetter N."/>
            <person name="King M."/>
            <person name="Knapp S.J."/>
            <person name="Lai Z."/>
            <person name="Le Paslier M.C."/>
            <person name="Lippi Y."/>
            <person name="Lorenzon L."/>
            <person name="Mandel J.R."/>
            <person name="Marage G."/>
            <person name="Marchand G."/>
            <person name="Marquand E."/>
            <person name="Bret-Mestries E."/>
            <person name="Morien E."/>
            <person name="Nambeesan S."/>
            <person name="Nguyen T."/>
            <person name="Pegot-Espagnet P."/>
            <person name="Pouilly N."/>
            <person name="Raftis F."/>
            <person name="Sallet E."/>
            <person name="Schiex T."/>
            <person name="Thomas J."/>
            <person name="Vandecasteele C."/>
            <person name="Vares D."/>
            <person name="Vear F."/>
            <person name="Vautrin S."/>
            <person name="Crespi M."/>
            <person name="Mangin B."/>
            <person name="Burke J.M."/>
            <person name="Salse J."/>
            <person name="Munos S."/>
            <person name="Vincourt P."/>
            <person name="Rieseberg L.H."/>
            <person name="Langlade N.B."/>
        </authorList>
    </citation>
    <scope>NUCLEOTIDE SEQUENCE [LARGE SCALE GENOMIC DNA]</scope>
    <source>
        <strain evidence="5">cv. SF193</strain>
        <tissue evidence="3">Leaves</tissue>
    </source>
</reference>
<keyword evidence="3" id="KW-0808">Transferase</keyword>
<dbReference type="FunCoup" id="A0A251RUV7">
    <property type="interactions" value="73"/>
</dbReference>
<dbReference type="InterPro" id="IPR029466">
    <property type="entry name" value="NAM-associated_C"/>
</dbReference>
<dbReference type="Pfam" id="PF14303">
    <property type="entry name" value="NAM-associated"/>
    <property type="match status" value="1"/>
</dbReference>
<dbReference type="AlphaFoldDB" id="A0A251RUV7"/>
<evidence type="ECO:0000313" key="5">
    <source>
        <dbReference type="Proteomes" id="UP000215914"/>
    </source>
</evidence>
<reference evidence="3" key="3">
    <citation type="submission" date="2020-06" db="EMBL/GenBank/DDBJ databases">
        <title>Helianthus annuus Genome sequencing and assembly Release 2.</title>
        <authorList>
            <person name="Gouzy J."/>
            <person name="Langlade N."/>
            <person name="Munos S."/>
        </authorList>
    </citation>
    <scope>NUCLEOTIDE SEQUENCE</scope>
    <source>
        <tissue evidence="3">Leaves</tissue>
    </source>
</reference>
<dbReference type="Proteomes" id="UP000215914">
    <property type="component" value="Chromosome 17"/>
</dbReference>
<dbReference type="EMBL" id="MNCJ02000316">
    <property type="protein sequence ID" value="KAF5821596.1"/>
    <property type="molecule type" value="Genomic_DNA"/>
</dbReference>
<name>A0A251RUV7_HELAN</name>
<feature type="region of interest" description="Disordered" evidence="1">
    <location>
        <begin position="89"/>
        <end position="131"/>
    </location>
</feature>
<dbReference type="Gramene" id="mRNA:HanXRQr2_Chr01g0015851">
    <property type="protein sequence ID" value="mRNA:HanXRQr2_Chr01g0015851"/>
    <property type="gene ID" value="HanXRQr2_Chr01g0015851"/>
</dbReference>
<dbReference type="PANTHER" id="PTHR45023">
    <property type="match status" value="1"/>
</dbReference>
<organism evidence="4 5">
    <name type="scientific">Helianthus annuus</name>
    <name type="common">Common sunflower</name>
    <dbReference type="NCBI Taxonomy" id="4232"/>
    <lineage>
        <taxon>Eukaryota</taxon>
        <taxon>Viridiplantae</taxon>
        <taxon>Streptophyta</taxon>
        <taxon>Embryophyta</taxon>
        <taxon>Tracheophyta</taxon>
        <taxon>Spermatophyta</taxon>
        <taxon>Magnoliopsida</taxon>
        <taxon>eudicotyledons</taxon>
        <taxon>Gunneridae</taxon>
        <taxon>Pentapetalae</taxon>
        <taxon>asterids</taxon>
        <taxon>campanulids</taxon>
        <taxon>Asterales</taxon>
        <taxon>Asteraceae</taxon>
        <taxon>Asteroideae</taxon>
        <taxon>Heliantheae alliance</taxon>
        <taxon>Heliantheae</taxon>
        <taxon>Helianthus</taxon>
    </lineage>
</organism>
<evidence type="ECO:0000313" key="3">
    <source>
        <dbReference type="EMBL" id="KAF5821596.1"/>
    </source>
</evidence>
<dbReference type="EMBL" id="CM007906">
    <property type="protein sequence ID" value="OTF88001.1"/>
    <property type="molecule type" value="Genomic_DNA"/>
</dbReference>
<feature type="compositionally biased region" description="Basic residues" evidence="1">
    <location>
        <begin position="116"/>
        <end position="127"/>
    </location>
</feature>
<keyword evidence="5" id="KW-1185">Reference proteome</keyword>
<accession>A0A251RUV7</accession>
<feature type="compositionally biased region" description="Polar residues" evidence="1">
    <location>
        <begin position="263"/>
        <end position="273"/>
    </location>
</feature>